<dbReference type="EMBL" id="CATOUU010000153">
    <property type="protein sequence ID" value="CAI9918232.1"/>
    <property type="molecule type" value="Genomic_DNA"/>
</dbReference>
<dbReference type="CDD" id="cd02248">
    <property type="entry name" value="Peptidase_C1A"/>
    <property type="match status" value="1"/>
</dbReference>
<proteinExistence type="inferred from homology"/>
<dbReference type="Pfam" id="PF00112">
    <property type="entry name" value="Peptidase_C1"/>
    <property type="match status" value="1"/>
</dbReference>
<dbReference type="InterPro" id="IPR000668">
    <property type="entry name" value="Peptidase_C1A_C"/>
</dbReference>
<dbReference type="GO" id="GO:0006508">
    <property type="term" value="P:proteolysis"/>
    <property type="evidence" value="ECO:0007669"/>
    <property type="project" value="InterPro"/>
</dbReference>
<reference evidence="3" key="1">
    <citation type="submission" date="2023-06" db="EMBL/GenBank/DDBJ databases">
        <authorList>
            <person name="Kurt Z."/>
        </authorList>
    </citation>
    <scope>NUCLEOTIDE SEQUENCE</scope>
</reference>
<reference evidence="4 5" key="2">
    <citation type="submission" date="2024-07" db="EMBL/GenBank/DDBJ databases">
        <authorList>
            <person name="Akdeniz Z."/>
        </authorList>
    </citation>
    <scope>NUCLEOTIDE SEQUENCE [LARGE SCALE GENOMIC DNA]</scope>
</reference>
<evidence type="ECO:0000313" key="3">
    <source>
        <dbReference type="EMBL" id="CAI9918232.1"/>
    </source>
</evidence>
<dbReference type="SMART" id="SM00645">
    <property type="entry name" value="Pept_C1"/>
    <property type="match status" value="1"/>
</dbReference>
<dbReference type="InterPro" id="IPR000169">
    <property type="entry name" value="Pept_cys_AS"/>
</dbReference>
<evidence type="ECO:0000256" key="1">
    <source>
        <dbReference type="ARBA" id="ARBA00008455"/>
    </source>
</evidence>
<dbReference type="Proteomes" id="UP001642409">
    <property type="component" value="Unassembled WGS sequence"/>
</dbReference>
<dbReference type="InterPro" id="IPR039417">
    <property type="entry name" value="Peptidase_C1A_papain-like"/>
</dbReference>
<comment type="similarity">
    <text evidence="1">Belongs to the peptidase C1 family.</text>
</comment>
<name>A0AA86NEA7_9EUKA</name>
<feature type="domain" description="Peptidase C1A papain C-terminal" evidence="2">
    <location>
        <begin position="95"/>
        <end position="347"/>
    </location>
</feature>
<evidence type="ECO:0000313" key="4">
    <source>
        <dbReference type="EMBL" id="CAL6061613.1"/>
    </source>
</evidence>
<dbReference type="EMBL" id="CAXDID020000235">
    <property type="protein sequence ID" value="CAL6061613.1"/>
    <property type="molecule type" value="Genomic_DNA"/>
</dbReference>
<dbReference type="InterPro" id="IPR013128">
    <property type="entry name" value="Peptidase_C1A"/>
</dbReference>
<protein>
    <submittedName>
        <fullName evidence="3">Cathepsin L</fullName>
    </submittedName>
    <submittedName>
        <fullName evidence="4">Cathepsin_L</fullName>
    </submittedName>
</protein>
<dbReference type="GO" id="GO:0008234">
    <property type="term" value="F:cysteine-type peptidase activity"/>
    <property type="evidence" value="ECO:0007669"/>
    <property type="project" value="InterPro"/>
</dbReference>
<organism evidence="3">
    <name type="scientific">Hexamita inflata</name>
    <dbReference type="NCBI Taxonomy" id="28002"/>
    <lineage>
        <taxon>Eukaryota</taxon>
        <taxon>Metamonada</taxon>
        <taxon>Diplomonadida</taxon>
        <taxon>Hexamitidae</taxon>
        <taxon>Hexamitinae</taxon>
        <taxon>Hexamita</taxon>
    </lineage>
</organism>
<comment type="caution">
    <text evidence="3">The sequence shown here is derived from an EMBL/GenBank/DDBJ whole genome shotgun (WGS) entry which is preliminary data.</text>
</comment>
<dbReference type="Gene3D" id="3.90.70.10">
    <property type="entry name" value="Cysteine proteinases"/>
    <property type="match status" value="1"/>
</dbReference>
<dbReference type="PRINTS" id="PR00705">
    <property type="entry name" value="PAPAIN"/>
</dbReference>
<dbReference type="PROSITE" id="PS00139">
    <property type="entry name" value="THIOL_PROTEASE_CYS"/>
    <property type="match status" value="1"/>
</dbReference>
<evidence type="ECO:0000313" key="5">
    <source>
        <dbReference type="Proteomes" id="UP001642409"/>
    </source>
</evidence>
<dbReference type="AlphaFoldDB" id="A0AA86NEA7"/>
<sequence length="356" mass="40628">MLFACNISSLDNISVSYQKYVLCFNKTASNASFIHFSSSFYLLLKSKQSWANVTNMMDVQIPQNSFITKQLLNKEQNCSFKYCYAQNALKNIENIPKQTNLIQKGLVTGIRDQGACGSCWAFGAVAIIENTILNSKLEGFWKQNNNALDVSEIYFMSNARGINNFCFGGEFTSAVNHYVQTAKTVETEENYAYHKLFWYQIIFMMQIEIPPKLEEPNWIMPFKIHDSQFGKTPIIGLHTNMSKNFSADTIQTIKSYLARGIAVAAVAAAGYYQEFTLYDGNSYIDLPCPGENHIDHQIVFVGYKQINNVDVWIMRNSWGTQWGDQGYFYVKIGADSLCTERYAYTVIPNYINFVEM</sequence>
<dbReference type="PANTHER" id="PTHR12411">
    <property type="entry name" value="CYSTEINE PROTEASE FAMILY C1-RELATED"/>
    <property type="match status" value="1"/>
</dbReference>
<keyword evidence="5" id="KW-1185">Reference proteome</keyword>
<dbReference type="SUPFAM" id="SSF54001">
    <property type="entry name" value="Cysteine proteinases"/>
    <property type="match status" value="1"/>
</dbReference>
<evidence type="ECO:0000259" key="2">
    <source>
        <dbReference type="SMART" id="SM00645"/>
    </source>
</evidence>
<accession>A0AA86NEA7</accession>
<gene>
    <name evidence="4" type="ORF">HINF_LOCUS49794</name>
    <name evidence="3" type="ORF">HINF_LOCUS5877</name>
</gene>
<dbReference type="InterPro" id="IPR038765">
    <property type="entry name" value="Papain-like_cys_pep_sf"/>
</dbReference>